<accession>A0ABW0UAB3</accession>
<dbReference type="EMBL" id="JBHSPF010000068">
    <property type="protein sequence ID" value="MFC5629795.1"/>
    <property type="molecule type" value="Genomic_DNA"/>
</dbReference>
<name>A0ABW0UAB3_9BACI</name>
<reference evidence="2" key="1">
    <citation type="journal article" date="2019" name="Int. J. Syst. Evol. Microbiol.">
        <title>The Global Catalogue of Microorganisms (GCM) 10K type strain sequencing project: providing services to taxonomists for standard genome sequencing and annotation.</title>
        <authorList>
            <consortium name="The Broad Institute Genomics Platform"/>
            <consortium name="The Broad Institute Genome Sequencing Center for Infectious Disease"/>
            <person name="Wu L."/>
            <person name="Ma J."/>
        </authorList>
    </citation>
    <scope>NUCLEOTIDE SEQUENCE [LARGE SCALE GENOMIC DNA]</scope>
    <source>
        <strain evidence="2">CGMCC 1.15790</strain>
    </source>
</reference>
<keyword evidence="2" id="KW-1185">Reference proteome</keyword>
<evidence type="ECO:0000313" key="2">
    <source>
        <dbReference type="Proteomes" id="UP001596143"/>
    </source>
</evidence>
<protein>
    <submittedName>
        <fullName evidence="1">Uncharacterized protein</fullName>
    </submittedName>
</protein>
<organism evidence="1 2">
    <name type="scientific">Aliibacillus thermotolerans</name>
    <dbReference type="NCBI Taxonomy" id="1834418"/>
    <lineage>
        <taxon>Bacteria</taxon>
        <taxon>Bacillati</taxon>
        <taxon>Bacillota</taxon>
        <taxon>Bacilli</taxon>
        <taxon>Bacillales</taxon>
        <taxon>Bacillaceae</taxon>
        <taxon>Aliibacillus</taxon>
    </lineage>
</organism>
<evidence type="ECO:0000313" key="1">
    <source>
        <dbReference type="EMBL" id="MFC5629795.1"/>
    </source>
</evidence>
<proteinExistence type="predicted"/>
<sequence>MVCPYCSSKEVGKIGVAQYYCWNCFLEWEIDENGKCIFYQVEEDGSLSCLNDIFGDDWFKEA</sequence>
<dbReference type="RefSeq" id="WP_270898188.1">
    <property type="nucleotide sequence ID" value="NZ_JBHSPF010000068.1"/>
</dbReference>
<gene>
    <name evidence="1" type="ORF">ACFPTR_13145</name>
</gene>
<comment type="caution">
    <text evidence="1">The sequence shown here is derived from an EMBL/GenBank/DDBJ whole genome shotgun (WGS) entry which is preliminary data.</text>
</comment>
<dbReference type="Proteomes" id="UP001596143">
    <property type="component" value="Unassembled WGS sequence"/>
</dbReference>